<keyword evidence="4 8" id="KW-0812">Transmembrane</keyword>
<gene>
    <name evidence="9" type="ORF">MM59RIKEN_00980</name>
</gene>
<accession>A0A810Q381</accession>
<dbReference type="InterPro" id="IPR050277">
    <property type="entry name" value="Sodium:Solute_Symporter"/>
</dbReference>
<keyword evidence="5 8" id="KW-1133">Transmembrane helix</keyword>
<feature type="transmembrane region" description="Helical" evidence="8">
    <location>
        <begin position="424"/>
        <end position="445"/>
    </location>
</feature>
<feature type="transmembrane region" description="Helical" evidence="8">
    <location>
        <begin position="183"/>
        <end position="205"/>
    </location>
</feature>
<feature type="transmembrane region" description="Helical" evidence="8">
    <location>
        <begin position="320"/>
        <end position="348"/>
    </location>
</feature>
<feature type="transmembrane region" description="Helical" evidence="8">
    <location>
        <begin position="451"/>
        <end position="470"/>
    </location>
</feature>
<evidence type="ECO:0000256" key="5">
    <source>
        <dbReference type="ARBA" id="ARBA00022989"/>
    </source>
</evidence>
<dbReference type="PANTHER" id="PTHR48086">
    <property type="entry name" value="SODIUM/PROLINE SYMPORTER-RELATED"/>
    <property type="match status" value="1"/>
</dbReference>
<dbReference type="InterPro" id="IPR038377">
    <property type="entry name" value="Na/Glc_symporter_sf"/>
</dbReference>
<dbReference type="GO" id="GO:0005886">
    <property type="term" value="C:plasma membrane"/>
    <property type="evidence" value="ECO:0007669"/>
    <property type="project" value="TreeGrafter"/>
</dbReference>
<dbReference type="RefSeq" id="WP_187029063.1">
    <property type="nucleotide sequence ID" value="NZ_AP023420.1"/>
</dbReference>
<evidence type="ECO:0000313" key="9">
    <source>
        <dbReference type="EMBL" id="BCK82779.1"/>
    </source>
</evidence>
<comment type="similarity">
    <text evidence="2 7">Belongs to the sodium:solute symporter (SSF) (TC 2.A.21) family.</text>
</comment>
<feature type="transmembrane region" description="Helical" evidence="8">
    <location>
        <begin position="37"/>
        <end position="64"/>
    </location>
</feature>
<dbReference type="KEGG" id="pfaa:MM59RIKEN_00980"/>
<comment type="subcellular location">
    <subcellularLocation>
        <location evidence="1">Membrane</location>
        <topology evidence="1">Multi-pass membrane protein</topology>
    </subcellularLocation>
</comment>
<reference evidence="9" key="1">
    <citation type="submission" date="2020-09" db="EMBL/GenBank/DDBJ databases">
        <title>New species isolated from human feces.</title>
        <authorList>
            <person name="Kitahara M."/>
            <person name="Shigeno Y."/>
            <person name="Shime M."/>
            <person name="Matsumoto Y."/>
            <person name="Nakamura S."/>
            <person name="Motooka D."/>
            <person name="Fukuoka S."/>
            <person name="Nishikawa H."/>
            <person name="Benno Y."/>
        </authorList>
    </citation>
    <scope>NUCLEOTIDE SEQUENCE</scope>
    <source>
        <strain evidence="9">MM59</strain>
    </source>
</reference>
<dbReference type="GO" id="GO:0022857">
    <property type="term" value="F:transmembrane transporter activity"/>
    <property type="evidence" value="ECO:0007669"/>
    <property type="project" value="InterPro"/>
</dbReference>
<organism evidence="9 10">
    <name type="scientific">Pusillibacter faecalis</name>
    <dbReference type="NCBI Taxonomy" id="2714358"/>
    <lineage>
        <taxon>Bacteria</taxon>
        <taxon>Bacillati</taxon>
        <taxon>Bacillota</taxon>
        <taxon>Clostridia</taxon>
        <taxon>Eubacteriales</taxon>
        <taxon>Oscillospiraceae</taxon>
        <taxon>Pusillibacter</taxon>
    </lineage>
</organism>
<dbReference type="Proteomes" id="UP000679848">
    <property type="component" value="Chromosome"/>
</dbReference>
<evidence type="ECO:0000256" key="6">
    <source>
        <dbReference type="ARBA" id="ARBA00023136"/>
    </source>
</evidence>
<protein>
    <submittedName>
        <fullName evidence="9">Sodium:solute symporter</fullName>
    </submittedName>
</protein>
<feature type="transmembrane region" description="Helical" evidence="8">
    <location>
        <begin position="76"/>
        <end position="94"/>
    </location>
</feature>
<dbReference type="CDD" id="cd10322">
    <property type="entry name" value="SLC5sbd"/>
    <property type="match status" value="1"/>
</dbReference>
<feature type="transmembrane region" description="Helical" evidence="8">
    <location>
        <begin position="6"/>
        <end position="25"/>
    </location>
</feature>
<feature type="transmembrane region" description="Helical" evidence="8">
    <location>
        <begin position="281"/>
        <end position="300"/>
    </location>
</feature>
<feature type="transmembrane region" description="Helical" evidence="8">
    <location>
        <begin position="242"/>
        <end position="260"/>
    </location>
</feature>
<dbReference type="InterPro" id="IPR001734">
    <property type="entry name" value="Na/solute_symporter"/>
</dbReference>
<evidence type="ECO:0000256" key="4">
    <source>
        <dbReference type="ARBA" id="ARBA00022692"/>
    </source>
</evidence>
<dbReference type="Gene3D" id="1.20.1730.10">
    <property type="entry name" value="Sodium/glucose cotransporter"/>
    <property type="match status" value="1"/>
</dbReference>
<keyword evidence="10" id="KW-1185">Reference proteome</keyword>
<keyword evidence="3" id="KW-0813">Transport</keyword>
<feature type="transmembrane region" description="Helical" evidence="8">
    <location>
        <begin position="156"/>
        <end position="176"/>
    </location>
</feature>
<keyword evidence="6 8" id="KW-0472">Membrane</keyword>
<feature type="transmembrane region" description="Helical" evidence="8">
    <location>
        <begin position="369"/>
        <end position="387"/>
    </location>
</feature>
<sequence length="494" mass="54458">MENWILPFIITVIYTIFTIVIGILPGRKMDMTQHKNWGVAGATMGPLMLFFMLGGSQISAYTFMGAPGTAWSNGVSILYVSVYLALMQMVGYLINPRIIRLSRKSNILTQSEAFGVRYESRFVRAFATFAGSLTMVCYAVVQVVGCGYIINVMSGGHIPMWLAEILILIAVFSYVYSSGLASVGWVSIMQGLLMFVIAIIAAFYLCYKFTGDWTWFTTFEKIAEVSPAHLTLPGPTGTWTTAFWSTSILITTVSVWPNFWMAATGGKTEEDARKATTLVPLYQLVMIPMMVVGFVCIFAMKNYTGAMDKVGLTLALESMPWPLVGLMGAGTLAAAQSSCAPLFQCLAFSWTNDVFVPYGLVKDENKGRVQRLMLIPFMFVIILPLSIMNPSNLVNILNVGYGFLGQIFPMILGVFAWPRSTKTGVCTGLAVGLTVTILFTFVWVHPLGIHAGIWGLIFNLPVSILVSLLTKPAKRETLDKFFEKDFLDQAYETA</sequence>
<feature type="transmembrane region" description="Helical" evidence="8">
    <location>
        <begin position="126"/>
        <end position="150"/>
    </location>
</feature>
<dbReference type="AlphaFoldDB" id="A0A810Q381"/>
<proteinExistence type="inferred from homology"/>
<dbReference type="EMBL" id="AP023420">
    <property type="protein sequence ID" value="BCK82779.1"/>
    <property type="molecule type" value="Genomic_DNA"/>
</dbReference>
<name>A0A810Q381_9FIRM</name>
<evidence type="ECO:0000256" key="7">
    <source>
        <dbReference type="RuleBase" id="RU362091"/>
    </source>
</evidence>
<evidence type="ECO:0000256" key="2">
    <source>
        <dbReference type="ARBA" id="ARBA00006434"/>
    </source>
</evidence>
<evidence type="ECO:0000313" key="10">
    <source>
        <dbReference type="Proteomes" id="UP000679848"/>
    </source>
</evidence>
<evidence type="ECO:0000256" key="3">
    <source>
        <dbReference type="ARBA" id="ARBA00022448"/>
    </source>
</evidence>
<feature type="transmembrane region" description="Helical" evidence="8">
    <location>
        <begin position="399"/>
        <end position="417"/>
    </location>
</feature>
<dbReference type="PROSITE" id="PS50283">
    <property type="entry name" value="NA_SOLUT_SYMP_3"/>
    <property type="match status" value="1"/>
</dbReference>
<evidence type="ECO:0000256" key="8">
    <source>
        <dbReference type="SAM" id="Phobius"/>
    </source>
</evidence>
<dbReference type="Pfam" id="PF00474">
    <property type="entry name" value="SSF"/>
    <property type="match status" value="1"/>
</dbReference>
<evidence type="ECO:0000256" key="1">
    <source>
        <dbReference type="ARBA" id="ARBA00004141"/>
    </source>
</evidence>